<accession>A0A814UX54</accession>
<comment type="caution">
    <text evidence="2">The sequence shown here is derived from an EMBL/GenBank/DDBJ whole genome shotgun (WGS) entry which is preliminary data.</text>
</comment>
<evidence type="ECO:0000313" key="4">
    <source>
        <dbReference type="Proteomes" id="UP000663854"/>
    </source>
</evidence>
<evidence type="ECO:0000313" key="5">
    <source>
        <dbReference type="Proteomes" id="UP000663870"/>
    </source>
</evidence>
<evidence type="ECO:0000256" key="1">
    <source>
        <dbReference type="SAM" id="MobiDB-lite"/>
    </source>
</evidence>
<keyword evidence="5" id="KW-1185">Reference proteome</keyword>
<dbReference type="EMBL" id="CAJNOL010001963">
    <property type="protein sequence ID" value="CAF1443272.1"/>
    <property type="molecule type" value="Genomic_DNA"/>
</dbReference>
<proteinExistence type="predicted"/>
<gene>
    <name evidence="3" type="ORF">JXQ802_LOCUS37131</name>
    <name evidence="2" type="ORF">PYM288_LOCUS23851</name>
</gene>
<evidence type="ECO:0000313" key="2">
    <source>
        <dbReference type="EMBL" id="CAF1181933.1"/>
    </source>
</evidence>
<dbReference type="Proteomes" id="UP000663854">
    <property type="component" value="Unassembled WGS sequence"/>
</dbReference>
<feature type="region of interest" description="Disordered" evidence="1">
    <location>
        <begin position="163"/>
        <end position="195"/>
    </location>
</feature>
<feature type="compositionally biased region" description="Basic and acidic residues" evidence="1">
    <location>
        <begin position="172"/>
        <end position="191"/>
    </location>
</feature>
<dbReference type="Proteomes" id="UP000663870">
    <property type="component" value="Unassembled WGS sequence"/>
</dbReference>
<name>A0A814UX54_9BILA</name>
<protein>
    <submittedName>
        <fullName evidence="2">Uncharacterized protein</fullName>
    </submittedName>
</protein>
<reference evidence="2" key="1">
    <citation type="submission" date="2021-02" db="EMBL/GenBank/DDBJ databases">
        <authorList>
            <person name="Nowell W R."/>
        </authorList>
    </citation>
    <scope>NUCLEOTIDE SEQUENCE</scope>
</reference>
<sequence>MCDRTTSLTDPTADFVLSDLLTVTEDLIDFSINVLDTIRIQSHFNDRNRRISLAMQLKDASNAQKSDFKSVESSSNPCIVPTTLKYDLSLYLDRILQACKRTKANLMLLRVSRIRSTNTTLLLVASTNVRVEQLNKKVQLLARLVKENGGEFQTKKKKKKKSLSKIQLNENTESKQETIEQKTDNKQESKKKQPLNLMSKEDLSDYVEIALSFRMIITKYHEFMQHIRDATKSILSSNGQASVAISLVLIPIAANAINELNNILNRLIRIAFTIESESNYLRQPPTVSISIDSKELYRQDTKDSNKEDITTNEIDSHSQMLLTERGGSSRMTNSRALEGLTSQKDDIQHQHSTGSNLKRNTISLLKQNEIRSNIRNQSAMSSTSNIVTTTSNFSSFKLTSNMIANIFEDFFNEYE</sequence>
<evidence type="ECO:0000313" key="3">
    <source>
        <dbReference type="EMBL" id="CAF1443272.1"/>
    </source>
</evidence>
<dbReference type="AlphaFoldDB" id="A0A814UX54"/>
<organism evidence="2 4">
    <name type="scientific">Rotaria sordida</name>
    <dbReference type="NCBI Taxonomy" id="392033"/>
    <lineage>
        <taxon>Eukaryota</taxon>
        <taxon>Metazoa</taxon>
        <taxon>Spiralia</taxon>
        <taxon>Gnathifera</taxon>
        <taxon>Rotifera</taxon>
        <taxon>Eurotatoria</taxon>
        <taxon>Bdelloidea</taxon>
        <taxon>Philodinida</taxon>
        <taxon>Philodinidae</taxon>
        <taxon>Rotaria</taxon>
    </lineage>
</organism>
<dbReference type="EMBL" id="CAJNOH010001148">
    <property type="protein sequence ID" value="CAF1181933.1"/>
    <property type="molecule type" value="Genomic_DNA"/>
</dbReference>